<feature type="region of interest" description="Disordered" evidence="2">
    <location>
        <begin position="451"/>
        <end position="500"/>
    </location>
</feature>
<name>A0A8H5BW07_9AGAR</name>
<dbReference type="Proteomes" id="UP000567179">
    <property type="component" value="Unassembled WGS sequence"/>
</dbReference>
<feature type="domain" description="Nephrocystin 3-like N-terminal" evidence="3">
    <location>
        <begin position="79"/>
        <end position="244"/>
    </location>
</feature>
<proteinExistence type="predicted"/>
<protein>
    <recommendedName>
        <fullName evidence="3">Nephrocystin 3-like N-terminal domain-containing protein</fullName>
    </recommendedName>
</protein>
<sequence>MTSSFDPAPHSGMISGPNTLITGGIFQQTVTISHNLNRYDSLGLYSLSQSIAVGAIHDSAERYPPPRCEEGDHSEILDKILTWSEDPLSSGNTLWVSGSPTSEPSRSAIAQTVAETLADSNQLAGSFFFEKHNAKRGDCLYLFLTLAYQIAINVPGMRERINSAIYNDPTVLTKAAGVQLRSLIIKPFNDLTRTGTPSTFPSSTIIIDSLEECEAEFSQRDVLRFILTEASRSFYIPVRFIIFSEREPRIQQMFQDFNTYHSVRCLALDQGENAKITPLRVFKAPPLTVRPIPYGQTRTENAMLSSPKDVLGNDVVSGRPRSSTAPSYTFASRRAEITPPPSMKSSASSQGSPMNYSLISSSTHSRMDISPPVSLHSQMDCSPPLLPPSNLRVDIRSSTTIFTVPEDAATSTSRVSVPVTHRPVNEFSPPIIVYPRGQDSSDAFEIVQHGHITEPESEKDDNTTGGIGKGASKPSLLKTLRSHIGRPRSRSWGFQPSERC</sequence>
<gene>
    <name evidence="4" type="ORF">D9619_009024</name>
</gene>
<feature type="region of interest" description="Disordered" evidence="2">
    <location>
        <begin position="310"/>
        <end position="379"/>
    </location>
</feature>
<evidence type="ECO:0000313" key="5">
    <source>
        <dbReference type="Proteomes" id="UP000567179"/>
    </source>
</evidence>
<comment type="caution">
    <text evidence="4">The sequence shown here is derived from an EMBL/GenBank/DDBJ whole genome shotgun (WGS) entry which is preliminary data.</text>
</comment>
<dbReference type="AlphaFoldDB" id="A0A8H5BW07"/>
<feature type="compositionally biased region" description="Basic residues" evidence="2">
    <location>
        <begin position="480"/>
        <end position="489"/>
    </location>
</feature>
<dbReference type="OrthoDB" id="5967843at2759"/>
<evidence type="ECO:0000256" key="2">
    <source>
        <dbReference type="SAM" id="MobiDB-lite"/>
    </source>
</evidence>
<feature type="compositionally biased region" description="Basic and acidic residues" evidence="2">
    <location>
        <begin position="451"/>
        <end position="462"/>
    </location>
</feature>
<dbReference type="InterPro" id="IPR056884">
    <property type="entry name" value="NPHP3-like_N"/>
</dbReference>
<evidence type="ECO:0000256" key="1">
    <source>
        <dbReference type="ARBA" id="ARBA00022737"/>
    </source>
</evidence>
<feature type="compositionally biased region" description="Polar residues" evidence="2">
    <location>
        <begin position="343"/>
        <end position="364"/>
    </location>
</feature>
<feature type="compositionally biased region" description="Polar residues" evidence="2">
    <location>
        <begin position="320"/>
        <end position="330"/>
    </location>
</feature>
<evidence type="ECO:0000259" key="3">
    <source>
        <dbReference type="Pfam" id="PF24883"/>
    </source>
</evidence>
<keyword evidence="5" id="KW-1185">Reference proteome</keyword>
<keyword evidence="1" id="KW-0677">Repeat</keyword>
<organism evidence="4 5">
    <name type="scientific">Psilocybe cf. subviscida</name>
    <dbReference type="NCBI Taxonomy" id="2480587"/>
    <lineage>
        <taxon>Eukaryota</taxon>
        <taxon>Fungi</taxon>
        <taxon>Dikarya</taxon>
        <taxon>Basidiomycota</taxon>
        <taxon>Agaricomycotina</taxon>
        <taxon>Agaricomycetes</taxon>
        <taxon>Agaricomycetidae</taxon>
        <taxon>Agaricales</taxon>
        <taxon>Agaricineae</taxon>
        <taxon>Strophariaceae</taxon>
        <taxon>Psilocybe</taxon>
    </lineage>
</organism>
<accession>A0A8H5BW07</accession>
<dbReference type="EMBL" id="JAACJJ010000002">
    <property type="protein sequence ID" value="KAF5329558.1"/>
    <property type="molecule type" value="Genomic_DNA"/>
</dbReference>
<dbReference type="Pfam" id="PF24883">
    <property type="entry name" value="NPHP3_N"/>
    <property type="match status" value="1"/>
</dbReference>
<reference evidence="4 5" key="1">
    <citation type="journal article" date="2020" name="ISME J.">
        <title>Uncovering the hidden diversity of litter-decomposition mechanisms in mushroom-forming fungi.</title>
        <authorList>
            <person name="Floudas D."/>
            <person name="Bentzer J."/>
            <person name="Ahren D."/>
            <person name="Johansson T."/>
            <person name="Persson P."/>
            <person name="Tunlid A."/>
        </authorList>
    </citation>
    <scope>NUCLEOTIDE SEQUENCE [LARGE SCALE GENOMIC DNA]</scope>
    <source>
        <strain evidence="4 5">CBS 101986</strain>
    </source>
</reference>
<evidence type="ECO:0000313" key="4">
    <source>
        <dbReference type="EMBL" id="KAF5329558.1"/>
    </source>
</evidence>